<dbReference type="PANTHER" id="PTHR36566:SF1">
    <property type="entry name" value="PYRIDINIUM-3,5-BISTHIOCARBOXYLIC ACID MONONUCLEOTIDE NICKEL INSERTION PROTEIN"/>
    <property type="match status" value="1"/>
</dbReference>
<name>A0A931AS52_9FIRM</name>
<evidence type="ECO:0000313" key="3">
    <source>
        <dbReference type="Proteomes" id="UP000621436"/>
    </source>
</evidence>
<keyword evidence="3" id="KW-1185">Reference proteome</keyword>
<organism evidence="2 3">
    <name type="scientific">Halonatronomonas betaini</name>
    <dbReference type="NCBI Taxonomy" id="2778430"/>
    <lineage>
        <taxon>Bacteria</taxon>
        <taxon>Bacillati</taxon>
        <taxon>Bacillota</taxon>
        <taxon>Clostridia</taxon>
        <taxon>Halanaerobiales</taxon>
        <taxon>Halarsenatibacteraceae</taxon>
        <taxon>Halonatronomonas</taxon>
    </lineage>
</organism>
<comment type="caution">
    <text evidence="2">The sequence shown here is derived from an EMBL/GenBank/DDBJ whole genome shotgun (WGS) entry which is preliminary data.</text>
</comment>
<accession>A0A931AS52</accession>
<dbReference type="InterPro" id="IPR002822">
    <property type="entry name" value="Ni_insertion"/>
</dbReference>
<evidence type="ECO:0000313" key="2">
    <source>
        <dbReference type="EMBL" id="MBF8437134.1"/>
    </source>
</evidence>
<dbReference type="Pfam" id="PF01969">
    <property type="entry name" value="Ni_insertion"/>
    <property type="match status" value="1"/>
</dbReference>
<keyword evidence="1" id="KW-0533">Nickel</keyword>
<sequence length="133" mass="15445">MNPEIYSYLFDELFAEGALDVFLTDIKMKKNRPGVMLSVLCPEKKQLDLEKIIFKETTTLGIRIKEIKRSCLKRKFLNFNSSFGTVTLKAAFYNGELIKFSPEYEECKEIAKSKGMPLQQVYQQIISEKMLDQ</sequence>
<proteinExistence type="predicted"/>
<dbReference type="PANTHER" id="PTHR36566">
    <property type="entry name" value="NICKEL INSERTION PROTEIN-RELATED"/>
    <property type="match status" value="1"/>
</dbReference>
<evidence type="ECO:0000256" key="1">
    <source>
        <dbReference type="ARBA" id="ARBA00022596"/>
    </source>
</evidence>
<dbReference type="Gene3D" id="3.30.70.1380">
    <property type="entry name" value="Transcriptional regulatory protein pf0864 domain like"/>
    <property type="match status" value="1"/>
</dbReference>
<dbReference type="RefSeq" id="WP_270454086.1">
    <property type="nucleotide sequence ID" value="NZ_JADPIE010000004.1"/>
</dbReference>
<dbReference type="Gene3D" id="3.10.20.300">
    <property type="entry name" value="mk0293 like domain"/>
    <property type="match status" value="1"/>
</dbReference>
<protein>
    <submittedName>
        <fullName evidence="2">DUF111 family protein</fullName>
    </submittedName>
</protein>
<dbReference type="EMBL" id="JADPIE010000004">
    <property type="protein sequence ID" value="MBF8437134.1"/>
    <property type="molecule type" value="Genomic_DNA"/>
</dbReference>
<dbReference type="AlphaFoldDB" id="A0A931AS52"/>
<gene>
    <name evidence="2" type="ORF">I0Q91_08600</name>
</gene>
<reference evidence="2" key="1">
    <citation type="submission" date="2020-11" db="EMBL/GenBank/DDBJ databases">
        <title>Halonatronomonas betainensis gen. nov., sp. nov. a novel haloalkaliphilic representative of the family Halanaerobiacae capable of betaine degradation.</title>
        <authorList>
            <person name="Boltyanskaya Y."/>
            <person name="Kevbrin V."/>
            <person name="Detkova E."/>
            <person name="Grouzdev D.S."/>
            <person name="Koziaeva V."/>
            <person name="Zhilina T."/>
        </authorList>
    </citation>
    <scope>NUCLEOTIDE SEQUENCE</scope>
    <source>
        <strain evidence="2">Z-7014</strain>
    </source>
</reference>
<dbReference type="Proteomes" id="UP000621436">
    <property type="component" value="Unassembled WGS sequence"/>
</dbReference>